<keyword evidence="3" id="KW-0645">Protease</keyword>
<accession>A0ABW6IZ72</accession>
<dbReference type="EMBL" id="JBHTRV010000016">
    <property type="protein sequence ID" value="MFE5982407.1"/>
    <property type="molecule type" value="Genomic_DNA"/>
</dbReference>
<dbReference type="PANTHER" id="PTHR30237:SF2">
    <property type="entry name" value="MUREIN TETRAPEPTIDE CARBOXYPEPTIDASE"/>
    <property type="match status" value="1"/>
</dbReference>
<dbReference type="CDD" id="cd07025">
    <property type="entry name" value="Peptidase_S66"/>
    <property type="match status" value="1"/>
</dbReference>
<feature type="domain" description="LD-carboxypeptidase N-terminal" evidence="7">
    <location>
        <begin position="76"/>
        <end position="196"/>
    </location>
</feature>
<dbReference type="InterPro" id="IPR040921">
    <property type="entry name" value="Peptidase_S66C"/>
</dbReference>
<reference evidence="9 10" key="1">
    <citation type="submission" date="2024-09" db="EMBL/GenBank/DDBJ databases">
        <title>The Natural Products Discovery Center: Release of the First 8490 Sequenced Strains for Exploring Actinobacteria Biosynthetic Diversity.</title>
        <authorList>
            <person name="Kalkreuter E."/>
            <person name="Kautsar S.A."/>
            <person name="Yang D."/>
            <person name="Bader C.D."/>
            <person name="Teijaro C.N."/>
            <person name="Fluegel L."/>
            <person name="Davis C.M."/>
            <person name="Simpson J.R."/>
            <person name="Lauterbach L."/>
            <person name="Steele A.D."/>
            <person name="Gui C."/>
            <person name="Meng S."/>
            <person name="Li G."/>
            <person name="Viehrig K."/>
            <person name="Ye F."/>
            <person name="Su P."/>
            <person name="Kiefer A.F."/>
            <person name="Nichols A."/>
            <person name="Cepeda A.J."/>
            <person name="Yan W."/>
            <person name="Fan B."/>
            <person name="Jiang Y."/>
            <person name="Adhikari A."/>
            <person name="Zheng C.-J."/>
            <person name="Schuster L."/>
            <person name="Cowan T.M."/>
            <person name="Smanski M.J."/>
            <person name="Chevrette M.G."/>
            <person name="De Carvalho L.P.S."/>
            <person name="Shen B."/>
        </authorList>
    </citation>
    <scope>NUCLEOTIDE SEQUENCE [LARGE SCALE GENOMIC DNA]</scope>
    <source>
        <strain evidence="9 10">NPDC056472</strain>
    </source>
</reference>
<dbReference type="SUPFAM" id="SSF52317">
    <property type="entry name" value="Class I glutamine amidotransferase-like"/>
    <property type="match status" value="1"/>
</dbReference>
<evidence type="ECO:0000313" key="10">
    <source>
        <dbReference type="Proteomes" id="UP001600424"/>
    </source>
</evidence>
<dbReference type="Gene3D" id="3.40.50.10740">
    <property type="entry name" value="Class I glutamine amidotransferase-like"/>
    <property type="match status" value="1"/>
</dbReference>
<dbReference type="InterPro" id="IPR027478">
    <property type="entry name" value="LdcA_N"/>
</dbReference>
<keyword evidence="5" id="KW-0720">Serine protease</keyword>
<organism evidence="9 10">
    <name type="scientific">Streptomyces wedmorensis</name>
    <dbReference type="NCBI Taxonomy" id="43759"/>
    <lineage>
        <taxon>Bacteria</taxon>
        <taxon>Bacillati</taxon>
        <taxon>Actinomycetota</taxon>
        <taxon>Actinomycetes</taxon>
        <taxon>Kitasatosporales</taxon>
        <taxon>Streptomycetaceae</taxon>
        <taxon>Streptomyces</taxon>
    </lineage>
</organism>
<dbReference type="InterPro" id="IPR003507">
    <property type="entry name" value="S66_fam"/>
</dbReference>
<dbReference type="InterPro" id="IPR027461">
    <property type="entry name" value="Carboxypeptidase_A_C_sf"/>
</dbReference>
<dbReference type="SUPFAM" id="SSF141986">
    <property type="entry name" value="LD-carboxypeptidase A C-terminal domain-like"/>
    <property type="match status" value="1"/>
</dbReference>
<sequence length="368" mass="37797">MSTGTPGTPAKPEVTGAPKATGTPEATGTPGAARAPYSAVAPPTPAVSPPTPAVAPPASAVEPLARAERLRPGDRVAVVAPCGPIPEDRLRAGLGILRRWGLDPVVAPHVLDAHPALGHLAGEDRARARDLTEAWCDPSVSAVICARGGFGAQRMVDLVDWAAVRAAGPKAFVGYSDVTALHEAFAVRAGFATLHGPMVAAGTFLSDARTQESLRATLFEPETVRTLGLETARALVPGRAHGVTLGGCASLLAADLATPHARSSARGGLLLLEDVGEEPYRLDRVLTQLIRSGLLDGLAGVALGSWVDCGPYEEVRAVLHDRLAPLGIPVVEELGFGHSATALTIPLGVPAMLDTESATLTLDVPALL</sequence>
<evidence type="ECO:0000256" key="6">
    <source>
        <dbReference type="SAM" id="MobiDB-lite"/>
    </source>
</evidence>
<dbReference type="RefSeq" id="WP_386252233.1">
    <property type="nucleotide sequence ID" value="NZ_JBHTRV010000016.1"/>
</dbReference>
<evidence type="ECO:0000256" key="5">
    <source>
        <dbReference type="ARBA" id="ARBA00022825"/>
    </source>
</evidence>
<keyword evidence="10" id="KW-1185">Reference proteome</keyword>
<evidence type="ECO:0000259" key="7">
    <source>
        <dbReference type="Pfam" id="PF02016"/>
    </source>
</evidence>
<evidence type="ECO:0000256" key="2">
    <source>
        <dbReference type="ARBA" id="ARBA00022645"/>
    </source>
</evidence>
<gene>
    <name evidence="9" type="ORF">ACFQ63_22165</name>
</gene>
<evidence type="ECO:0000256" key="3">
    <source>
        <dbReference type="ARBA" id="ARBA00022670"/>
    </source>
</evidence>
<dbReference type="PANTHER" id="PTHR30237">
    <property type="entry name" value="MURAMOYLTETRAPEPTIDE CARBOXYPEPTIDASE"/>
    <property type="match status" value="1"/>
</dbReference>
<keyword evidence="2" id="KW-0121">Carboxypeptidase</keyword>
<comment type="caution">
    <text evidence="9">The sequence shown here is derived from an EMBL/GenBank/DDBJ whole genome shotgun (WGS) entry which is preliminary data.</text>
</comment>
<feature type="compositionally biased region" description="Pro residues" evidence="6">
    <location>
        <begin position="42"/>
        <end position="55"/>
    </location>
</feature>
<keyword evidence="4" id="KW-0378">Hydrolase</keyword>
<name>A0ABW6IZ72_STRWE</name>
<dbReference type="Pfam" id="PF02016">
    <property type="entry name" value="Peptidase_S66"/>
    <property type="match status" value="1"/>
</dbReference>
<protein>
    <submittedName>
        <fullName evidence="9">LD-carboxypeptidase</fullName>
    </submittedName>
</protein>
<dbReference type="Gene3D" id="3.50.30.60">
    <property type="entry name" value="LD-carboxypeptidase A C-terminal domain-like"/>
    <property type="match status" value="1"/>
</dbReference>
<evidence type="ECO:0000256" key="4">
    <source>
        <dbReference type="ARBA" id="ARBA00022801"/>
    </source>
</evidence>
<comment type="similarity">
    <text evidence="1">Belongs to the peptidase S66 family.</text>
</comment>
<evidence type="ECO:0000256" key="1">
    <source>
        <dbReference type="ARBA" id="ARBA00010233"/>
    </source>
</evidence>
<feature type="region of interest" description="Disordered" evidence="6">
    <location>
        <begin position="1"/>
        <end position="60"/>
    </location>
</feature>
<evidence type="ECO:0000313" key="9">
    <source>
        <dbReference type="EMBL" id="MFE5982407.1"/>
    </source>
</evidence>
<dbReference type="Proteomes" id="UP001600424">
    <property type="component" value="Unassembled WGS sequence"/>
</dbReference>
<feature type="compositionally biased region" description="Low complexity" evidence="6">
    <location>
        <begin position="15"/>
        <end position="41"/>
    </location>
</feature>
<dbReference type="InterPro" id="IPR040449">
    <property type="entry name" value="Peptidase_S66_N"/>
</dbReference>
<feature type="domain" description="LD-carboxypeptidase C-terminal" evidence="8">
    <location>
        <begin position="242"/>
        <end position="352"/>
    </location>
</feature>
<proteinExistence type="inferred from homology"/>
<dbReference type="InterPro" id="IPR029062">
    <property type="entry name" value="Class_I_gatase-like"/>
</dbReference>
<evidence type="ECO:0000259" key="8">
    <source>
        <dbReference type="Pfam" id="PF17676"/>
    </source>
</evidence>
<dbReference type="Pfam" id="PF17676">
    <property type="entry name" value="Peptidase_S66C"/>
    <property type="match status" value="1"/>
</dbReference>
<dbReference type="PIRSF" id="PIRSF028757">
    <property type="entry name" value="LD-carboxypeptidase"/>
    <property type="match status" value="1"/>
</dbReference>